<reference evidence="2" key="1">
    <citation type="journal article" date="2019" name="Int. J. Syst. Evol. Microbiol.">
        <title>The Global Catalogue of Microorganisms (GCM) 10K type strain sequencing project: providing services to taxonomists for standard genome sequencing and annotation.</title>
        <authorList>
            <consortium name="The Broad Institute Genomics Platform"/>
            <consortium name="The Broad Institute Genome Sequencing Center for Infectious Disease"/>
            <person name="Wu L."/>
            <person name="Ma J."/>
        </authorList>
    </citation>
    <scope>NUCLEOTIDE SEQUENCE [LARGE SCALE GENOMIC DNA]</scope>
    <source>
        <strain evidence="2">KCTC 52640</strain>
    </source>
</reference>
<organism evidence="1 2">
    <name type="scientific">Salinisphaera aquimarina</name>
    <dbReference type="NCBI Taxonomy" id="2094031"/>
    <lineage>
        <taxon>Bacteria</taxon>
        <taxon>Pseudomonadati</taxon>
        <taxon>Pseudomonadota</taxon>
        <taxon>Gammaproteobacteria</taxon>
        <taxon>Salinisphaerales</taxon>
        <taxon>Salinisphaeraceae</taxon>
        <taxon>Salinisphaera</taxon>
    </lineage>
</organism>
<evidence type="ECO:0000313" key="1">
    <source>
        <dbReference type="EMBL" id="MFC3104821.1"/>
    </source>
</evidence>
<evidence type="ECO:0000313" key="2">
    <source>
        <dbReference type="Proteomes" id="UP001595462"/>
    </source>
</evidence>
<keyword evidence="2" id="KW-1185">Reference proteome</keyword>
<proteinExistence type="predicted"/>
<sequence>MSNWQLTQLTHGSAERAYHAHSYYDIRVFDTTSRYIAAHRTHFAERPPTADDRIEIGIIDLDKDGEWKTIGSSTAWSWQQGPMAQWVPGRAQLVWNDREGRRFVTRLHDMDTGQTRTLPQPTYAIDPSGGFGMSLNMARLDAVRPGYGYVGGRGAQLRSRHSRRDGVWRQNLDDGKTELVLSLHRAVRFLYAQLGVRTSLRYRLNHYRYWFNHVKLSPDGTRFTVKLRFRGTGKNSGWNDTMGVSLTCGADGKDLRLLSNATSHVIWLDNQSLYLWRVDGFYLYEDAAPKGRVLRQIAPESLGKNAHVRYFPGSEDRFVYDTPYQETIDLLIYDETEHTALPIAQFGNHDPKNGPYRCDLHPCPSPDGQKIVVTSLADGGRQLYLLKREPTD</sequence>
<evidence type="ECO:0008006" key="3">
    <source>
        <dbReference type="Google" id="ProtNLM"/>
    </source>
</evidence>
<dbReference type="EMBL" id="JBHRSS010000006">
    <property type="protein sequence ID" value="MFC3104821.1"/>
    <property type="molecule type" value="Genomic_DNA"/>
</dbReference>
<accession>A0ABV7ETH9</accession>
<dbReference type="SUPFAM" id="SSF82171">
    <property type="entry name" value="DPP6 N-terminal domain-like"/>
    <property type="match status" value="1"/>
</dbReference>
<dbReference type="RefSeq" id="WP_380690333.1">
    <property type="nucleotide sequence ID" value="NZ_JBHRSS010000006.1"/>
</dbReference>
<comment type="caution">
    <text evidence="1">The sequence shown here is derived from an EMBL/GenBank/DDBJ whole genome shotgun (WGS) entry which is preliminary data.</text>
</comment>
<name>A0ABV7ETH9_9GAMM</name>
<protein>
    <recommendedName>
        <fullName evidence="3">Oligogalacturonide lyase</fullName>
    </recommendedName>
</protein>
<dbReference type="Proteomes" id="UP001595462">
    <property type="component" value="Unassembled WGS sequence"/>
</dbReference>
<gene>
    <name evidence="1" type="ORF">ACFOSU_13140</name>
</gene>